<name>A0A4Y2JQT2_ARAVE</name>
<dbReference type="Proteomes" id="UP000499080">
    <property type="component" value="Unassembled WGS sequence"/>
</dbReference>
<proteinExistence type="predicted"/>
<evidence type="ECO:0000313" key="2">
    <source>
        <dbReference type="Proteomes" id="UP000499080"/>
    </source>
</evidence>
<sequence length="105" mass="12364">MEWWHSTPFYFSAYPFRRDIPNRSTPYQQLQPVTPTPPPRLLRFYSANHATRVPPPTYLFPWPLWSSSPNGGMDIVTSWISNIAPHRSSSERFFTFTINFAVKWS</sequence>
<gene>
    <name evidence="1" type="ORF">AVEN_73938_1</name>
</gene>
<accession>A0A4Y2JQT2</accession>
<organism evidence="1 2">
    <name type="scientific">Araneus ventricosus</name>
    <name type="common">Orbweaver spider</name>
    <name type="synonym">Epeira ventricosa</name>
    <dbReference type="NCBI Taxonomy" id="182803"/>
    <lineage>
        <taxon>Eukaryota</taxon>
        <taxon>Metazoa</taxon>
        <taxon>Ecdysozoa</taxon>
        <taxon>Arthropoda</taxon>
        <taxon>Chelicerata</taxon>
        <taxon>Arachnida</taxon>
        <taxon>Araneae</taxon>
        <taxon>Araneomorphae</taxon>
        <taxon>Entelegynae</taxon>
        <taxon>Araneoidea</taxon>
        <taxon>Araneidae</taxon>
        <taxon>Araneus</taxon>
    </lineage>
</organism>
<protein>
    <submittedName>
        <fullName evidence="1">Uncharacterized protein</fullName>
    </submittedName>
</protein>
<dbReference type="AlphaFoldDB" id="A0A4Y2JQT2"/>
<keyword evidence="2" id="KW-1185">Reference proteome</keyword>
<dbReference type="EMBL" id="BGPR01003818">
    <property type="protein sequence ID" value="GBM92753.1"/>
    <property type="molecule type" value="Genomic_DNA"/>
</dbReference>
<reference evidence="1 2" key="1">
    <citation type="journal article" date="2019" name="Sci. Rep.">
        <title>Orb-weaving spider Araneus ventricosus genome elucidates the spidroin gene catalogue.</title>
        <authorList>
            <person name="Kono N."/>
            <person name="Nakamura H."/>
            <person name="Ohtoshi R."/>
            <person name="Moran D.A.P."/>
            <person name="Shinohara A."/>
            <person name="Yoshida Y."/>
            <person name="Fujiwara M."/>
            <person name="Mori M."/>
            <person name="Tomita M."/>
            <person name="Arakawa K."/>
        </authorList>
    </citation>
    <scope>NUCLEOTIDE SEQUENCE [LARGE SCALE GENOMIC DNA]</scope>
</reference>
<comment type="caution">
    <text evidence="1">The sequence shown here is derived from an EMBL/GenBank/DDBJ whole genome shotgun (WGS) entry which is preliminary data.</text>
</comment>
<evidence type="ECO:0000313" key="1">
    <source>
        <dbReference type="EMBL" id="GBM92753.1"/>
    </source>
</evidence>